<evidence type="ECO:0000256" key="11">
    <source>
        <dbReference type="PROSITE-ProRule" id="PRU00455"/>
    </source>
</evidence>
<dbReference type="SUPFAM" id="SSF49599">
    <property type="entry name" value="TRAF domain-like"/>
    <property type="match status" value="1"/>
</dbReference>
<evidence type="ECO:0000313" key="15">
    <source>
        <dbReference type="Proteomes" id="UP000807115"/>
    </source>
</evidence>
<comment type="function">
    <text evidence="10">E3 ubiquitin-protein ligase that mediates ubiquitination and subsequent proteasomal degradation of target proteins. E3 ubiquitin ligases accept ubiquitin from an E2 ubiquitin-conjugating enzyme in the form of a thioester and then directly transfers the ubiquitin to targeted substrates. It probably triggers the ubiquitin-mediated degradation of different substrates.</text>
</comment>
<evidence type="ECO:0000256" key="9">
    <source>
        <dbReference type="ARBA" id="ARBA00022833"/>
    </source>
</evidence>
<dbReference type="GO" id="GO:0008270">
    <property type="term" value="F:zinc ion binding"/>
    <property type="evidence" value="ECO:0007669"/>
    <property type="project" value="UniProtKB-KW"/>
</dbReference>
<evidence type="ECO:0000256" key="5">
    <source>
        <dbReference type="ARBA" id="ARBA00022679"/>
    </source>
</evidence>
<dbReference type="InterPro" id="IPR044286">
    <property type="entry name" value="SINL_plant"/>
</dbReference>
<evidence type="ECO:0000256" key="1">
    <source>
        <dbReference type="ARBA" id="ARBA00000900"/>
    </source>
</evidence>
<dbReference type="Pfam" id="PF21362">
    <property type="entry name" value="Sina_RING"/>
    <property type="match status" value="1"/>
</dbReference>
<accession>A0A921UMS6</accession>
<evidence type="ECO:0000256" key="2">
    <source>
        <dbReference type="ARBA" id="ARBA00004906"/>
    </source>
</evidence>
<evidence type="ECO:0000256" key="3">
    <source>
        <dbReference type="ARBA" id="ARBA00009119"/>
    </source>
</evidence>
<dbReference type="Pfam" id="PF21361">
    <property type="entry name" value="Sina_ZnF"/>
    <property type="match status" value="1"/>
</dbReference>
<dbReference type="InterPro" id="IPR013010">
    <property type="entry name" value="Znf_SIAH"/>
</dbReference>
<dbReference type="PANTHER" id="PTHR46632:SF18">
    <property type="entry name" value="OS01G0122200 PROTEIN"/>
    <property type="match status" value="1"/>
</dbReference>
<comment type="pathway">
    <text evidence="2">Protein modification; protein ubiquitination.</text>
</comment>
<comment type="similarity">
    <text evidence="3">Belongs to the SINA (Seven in absentia) family.</text>
</comment>
<comment type="catalytic activity">
    <reaction evidence="1">
        <text>S-ubiquitinyl-[E2 ubiquitin-conjugating enzyme]-L-cysteine + [acceptor protein]-L-lysine = [E2 ubiquitin-conjugating enzyme]-L-cysteine + N(6)-ubiquitinyl-[acceptor protein]-L-lysine.</text>
        <dbReference type="EC" id="2.3.2.27"/>
    </reaction>
</comment>
<evidence type="ECO:0000259" key="13">
    <source>
        <dbReference type="PROSITE" id="PS51081"/>
    </source>
</evidence>
<protein>
    <recommendedName>
        <fullName evidence="4">RING-type E3 ubiquitin transferase</fullName>
        <ecNumber evidence="4">2.3.2.27</ecNumber>
    </recommendedName>
</protein>
<keyword evidence="7 11" id="KW-0863">Zinc-finger</keyword>
<reference evidence="14" key="2">
    <citation type="submission" date="2020-10" db="EMBL/GenBank/DDBJ databases">
        <authorList>
            <person name="Cooper E.A."/>
            <person name="Brenton Z.W."/>
            <person name="Flinn B.S."/>
            <person name="Jenkins J."/>
            <person name="Shu S."/>
            <person name="Flowers D."/>
            <person name="Luo F."/>
            <person name="Wang Y."/>
            <person name="Xia P."/>
            <person name="Barry K."/>
            <person name="Daum C."/>
            <person name="Lipzen A."/>
            <person name="Yoshinaga Y."/>
            <person name="Schmutz J."/>
            <person name="Saski C."/>
            <person name="Vermerris W."/>
            <person name="Kresovich S."/>
        </authorList>
    </citation>
    <scope>NUCLEOTIDE SEQUENCE</scope>
</reference>
<feature type="region of interest" description="Disordered" evidence="12">
    <location>
        <begin position="1"/>
        <end position="37"/>
    </location>
</feature>
<dbReference type="InterPro" id="IPR049548">
    <property type="entry name" value="Sina-like_RING"/>
</dbReference>
<name>A0A921UMS6_SORBI</name>
<evidence type="ECO:0000256" key="10">
    <source>
        <dbReference type="ARBA" id="ARBA00024004"/>
    </source>
</evidence>
<sequence>MRTTRQKSKAQMEESSTGHANPQVQIPEEEPQESAGESAMVVTVNGAAAAVEITVRIAKARLHCPVCTLPLKPPVFQCAFGHLACGVCHVTSSSGGGGAGRCSVCGDGGGGYARSTAMEDIVRSAKVLCPHDAYGCRTYVTYYDAAEHQRACPHAPCLCSEPGCGFAGTPAALRDHLAGAHSWPVDRIRYGAALRLRVPELDPAQHRRLLAAGDDEGGQVFFLAVRAIRDRPFRVVSLVCARPGAAAGCPRYACTIRAAQQPSDAAAAAGEVSAESVVLEMAPVPSSAAPGETSIEEAASLVVLRRTLPAGAAAAGEMHLTVRIDRIV</sequence>
<dbReference type="GO" id="GO:0061630">
    <property type="term" value="F:ubiquitin protein ligase activity"/>
    <property type="evidence" value="ECO:0007669"/>
    <property type="project" value="UniProtKB-EC"/>
</dbReference>
<keyword evidence="8" id="KW-0833">Ubl conjugation pathway</keyword>
<dbReference type="Proteomes" id="UP000807115">
    <property type="component" value="Chromosome 3"/>
</dbReference>
<keyword evidence="5" id="KW-0808">Transferase</keyword>
<proteinExistence type="inferred from homology"/>
<dbReference type="InterPro" id="IPR013083">
    <property type="entry name" value="Znf_RING/FYVE/PHD"/>
</dbReference>
<dbReference type="EMBL" id="CM027682">
    <property type="protein sequence ID" value="KAG0536845.1"/>
    <property type="molecule type" value="Genomic_DNA"/>
</dbReference>
<dbReference type="Gene3D" id="3.30.40.10">
    <property type="entry name" value="Zinc/RING finger domain, C3HC4 (zinc finger)"/>
    <property type="match status" value="1"/>
</dbReference>
<dbReference type="EC" id="2.3.2.27" evidence="4"/>
<dbReference type="EMBL" id="CM027682">
    <property type="protein sequence ID" value="KAG0536846.1"/>
    <property type="molecule type" value="Genomic_DNA"/>
</dbReference>
<dbReference type="KEGG" id="sbi:8070427"/>
<dbReference type="PANTHER" id="PTHR46632">
    <property type="entry name" value="E3 UBIQUITIN-PROTEIN LIGASE SINA-LIKE 4"/>
    <property type="match status" value="1"/>
</dbReference>
<dbReference type="PROSITE" id="PS51081">
    <property type="entry name" value="ZF_SIAH"/>
    <property type="match status" value="1"/>
</dbReference>
<evidence type="ECO:0000313" key="14">
    <source>
        <dbReference type="EMBL" id="KAG0536845.1"/>
    </source>
</evidence>
<feature type="domain" description="SIAH-type" evidence="13">
    <location>
        <begin position="124"/>
        <end position="182"/>
    </location>
</feature>
<organism evidence="14 15">
    <name type="scientific">Sorghum bicolor</name>
    <name type="common">Sorghum</name>
    <name type="synonym">Sorghum vulgare</name>
    <dbReference type="NCBI Taxonomy" id="4558"/>
    <lineage>
        <taxon>Eukaryota</taxon>
        <taxon>Viridiplantae</taxon>
        <taxon>Streptophyta</taxon>
        <taxon>Embryophyta</taxon>
        <taxon>Tracheophyta</taxon>
        <taxon>Spermatophyta</taxon>
        <taxon>Magnoliopsida</taxon>
        <taxon>Liliopsida</taxon>
        <taxon>Poales</taxon>
        <taxon>Poaceae</taxon>
        <taxon>PACMAD clade</taxon>
        <taxon>Panicoideae</taxon>
        <taxon>Andropogonodae</taxon>
        <taxon>Andropogoneae</taxon>
        <taxon>Sorghinae</taxon>
        <taxon>Sorghum</taxon>
    </lineage>
</organism>
<evidence type="ECO:0000256" key="7">
    <source>
        <dbReference type="ARBA" id="ARBA00022771"/>
    </source>
</evidence>
<evidence type="ECO:0000256" key="4">
    <source>
        <dbReference type="ARBA" id="ARBA00012483"/>
    </source>
</evidence>
<keyword evidence="9" id="KW-0862">Zinc</keyword>
<comment type="caution">
    <text evidence="14">The sequence shown here is derived from an EMBL/GenBank/DDBJ whole genome shotgun (WGS) entry which is preliminary data.</text>
</comment>
<evidence type="ECO:0000256" key="8">
    <source>
        <dbReference type="ARBA" id="ARBA00022786"/>
    </source>
</evidence>
<dbReference type="OMA" id="KVECAHA"/>
<reference evidence="14" key="1">
    <citation type="journal article" date="2019" name="BMC Genomics">
        <title>A new reference genome for Sorghum bicolor reveals high levels of sequence similarity between sweet and grain genotypes: implications for the genetics of sugar metabolism.</title>
        <authorList>
            <person name="Cooper E.A."/>
            <person name="Brenton Z.W."/>
            <person name="Flinn B.S."/>
            <person name="Jenkins J."/>
            <person name="Shu S."/>
            <person name="Flowers D."/>
            <person name="Luo F."/>
            <person name="Wang Y."/>
            <person name="Xia P."/>
            <person name="Barry K."/>
            <person name="Daum C."/>
            <person name="Lipzen A."/>
            <person name="Yoshinaga Y."/>
            <person name="Schmutz J."/>
            <person name="Saski C."/>
            <person name="Vermerris W."/>
            <person name="Kresovich S."/>
        </authorList>
    </citation>
    <scope>NUCLEOTIDE SEQUENCE</scope>
</reference>
<dbReference type="Gramene" id="EES00400">
    <property type="protein sequence ID" value="EES00400"/>
    <property type="gene ID" value="SORBI_3003G092400"/>
</dbReference>
<dbReference type="Gramene" id="OQU86454">
    <property type="protein sequence ID" value="OQU86454"/>
    <property type="gene ID" value="SORBI_3003G092400"/>
</dbReference>
<evidence type="ECO:0000256" key="6">
    <source>
        <dbReference type="ARBA" id="ARBA00022723"/>
    </source>
</evidence>
<dbReference type="OrthoDB" id="670229at2759"/>
<dbReference type="Gramene" id="OQU86455">
    <property type="protein sequence ID" value="OQU86455"/>
    <property type="gene ID" value="SORBI_3003G092400"/>
</dbReference>
<gene>
    <name evidence="14" type="ORF">BDA96_03G097300</name>
</gene>
<evidence type="ECO:0000256" key="12">
    <source>
        <dbReference type="SAM" id="MobiDB-lite"/>
    </source>
</evidence>
<keyword evidence="6" id="KW-0479">Metal-binding</keyword>
<dbReference type="AlphaFoldDB" id="A0A921UMS6"/>